<dbReference type="EMBL" id="AEDD01000002">
    <property type="protein sequence ID" value="EFM12308.1"/>
    <property type="molecule type" value="Genomic_DNA"/>
</dbReference>
<proteinExistence type="predicted"/>
<accession>E0I5R6</accession>
<name>E0I5R6_9BACL</name>
<dbReference type="Proteomes" id="UP000005387">
    <property type="component" value="Unassembled WGS sequence"/>
</dbReference>
<keyword evidence="2" id="KW-1185">Reference proteome</keyword>
<evidence type="ECO:0000313" key="2">
    <source>
        <dbReference type="Proteomes" id="UP000005387"/>
    </source>
</evidence>
<dbReference type="eggNOG" id="ENOG5032VCJ">
    <property type="taxonomic scope" value="Bacteria"/>
</dbReference>
<dbReference type="AlphaFoldDB" id="E0I5R6"/>
<dbReference type="OrthoDB" id="264488at2"/>
<sequence length="426" mass="48492">MKIIIDGTQLSLDVQPIKEGRKKYLPLDHVLEAMGWTYNHEDGGSISLSFTSSGLKTTTYLHDEWEDGLLFINDHIYISSKLLEIRTFAEIEYTSKTDTMTITSSSTPGVVTDPEAIVMIKHRMQQRLQRELEPEEVIIESANTMSAEESERINYGKYTPPAVFEALYTLDNQLQKEGLSLWDELGFYGGYYHSEYGNTPWDVIAFGWTGGDGVHYGFLTEFGAVIDLNEAPIVNVTPMGGDEAGVVIANNIREFLSIIAIDNSLEYYSFENEEAYLAHKKQEEESEWALTEEQKAHRRQVMDRMVEALNLPVIEEAYGYLGRVKAERKKKIVVATNDGLGVTNMHPDDNGRQHETLLIDYYLEVEELKEYLGRATYAGKLALIRDFNGKGFYSEDIEKIMIEEMINLGLKDEIARKDASAWWQIV</sequence>
<organism evidence="1 2">
    <name type="scientific">Paenibacillus curdlanolyticus YK9</name>
    <dbReference type="NCBI Taxonomy" id="717606"/>
    <lineage>
        <taxon>Bacteria</taxon>
        <taxon>Bacillati</taxon>
        <taxon>Bacillota</taxon>
        <taxon>Bacilli</taxon>
        <taxon>Bacillales</taxon>
        <taxon>Paenibacillaceae</taxon>
        <taxon>Paenibacillus</taxon>
    </lineage>
</organism>
<dbReference type="RefSeq" id="WP_006037003.1">
    <property type="nucleotide sequence ID" value="NZ_AEDD01000002.1"/>
</dbReference>
<reference evidence="1 2" key="1">
    <citation type="submission" date="2010-07" db="EMBL/GenBank/DDBJ databases">
        <title>The draft genome of Paenibacillus curdlanolyticus YK9.</title>
        <authorList>
            <consortium name="US DOE Joint Genome Institute (JGI-PGF)"/>
            <person name="Lucas S."/>
            <person name="Copeland A."/>
            <person name="Lapidus A."/>
            <person name="Cheng J.-F."/>
            <person name="Bruce D."/>
            <person name="Goodwin L."/>
            <person name="Pitluck S."/>
            <person name="Land M.L."/>
            <person name="Hauser L."/>
            <person name="Chang Y.-J."/>
            <person name="Jeffries C."/>
            <person name="Anderson I.J."/>
            <person name="Johnson E."/>
            <person name="Loganathan U."/>
            <person name="Mulhopadhyay B."/>
            <person name="Kyrpides N."/>
            <person name="Woyke T.J."/>
        </authorList>
    </citation>
    <scope>NUCLEOTIDE SEQUENCE [LARGE SCALE GENOMIC DNA]</scope>
    <source>
        <strain evidence="1 2">YK9</strain>
    </source>
</reference>
<evidence type="ECO:0000313" key="1">
    <source>
        <dbReference type="EMBL" id="EFM12308.1"/>
    </source>
</evidence>
<protein>
    <submittedName>
        <fullName evidence="1">Uncharacterized protein</fullName>
    </submittedName>
</protein>
<gene>
    <name evidence="1" type="ORF">PaecuDRAFT_0988</name>
</gene>